<evidence type="ECO:0000256" key="1">
    <source>
        <dbReference type="ARBA" id="ARBA00022500"/>
    </source>
</evidence>
<dbReference type="InterPro" id="IPR001789">
    <property type="entry name" value="Sig_transdc_resp-reg_receiver"/>
</dbReference>
<dbReference type="InterPro" id="IPR028976">
    <property type="entry name" value="CheC-like_sf"/>
</dbReference>
<name>A0A2T3KQN0_PHOLD</name>
<dbReference type="GO" id="GO:0006935">
    <property type="term" value="P:chemotaxis"/>
    <property type="evidence" value="ECO:0007669"/>
    <property type="project" value="UniProtKB-KW"/>
</dbReference>
<dbReference type="SUPFAM" id="SSF52172">
    <property type="entry name" value="CheY-like"/>
    <property type="match status" value="1"/>
</dbReference>
<dbReference type="SUPFAM" id="SSF103039">
    <property type="entry name" value="CheC-like"/>
    <property type="match status" value="1"/>
</dbReference>
<dbReference type="Gene3D" id="3.40.1550.10">
    <property type="entry name" value="CheC-like"/>
    <property type="match status" value="1"/>
</dbReference>
<dbReference type="PANTHER" id="PTHR44591:SF24">
    <property type="entry name" value="PROTEIN-GLUTAMATE METHYLESTERASE_PROTEIN-GLUTAMINE GLUTAMINASE 1"/>
    <property type="match status" value="1"/>
</dbReference>
<organism evidence="5 6">
    <name type="scientific">Photobacterium leiognathi subsp. mandapamensis</name>
    <name type="common">Photobacterium mandapamensis</name>
    <dbReference type="NCBI Taxonomy" id="48408"/>
    <lineage>
        <taxon>Bacteria</taxon>
        <taxon>Pseudomonadati</taxon>
        <taxon>Pseudomonadota</taxon>
        <taxon>Gammaproteobacteria</taxon>
        <taxon>Vibrionales</taxon>
        <taxon>Vibrionaceae</taxon>
        <taxon>Photobacterium</taxon>
    </lineage>
</organism>
<evidence type="ECO:0000256" key="2">
    <source>
        <dbReference type="ARBA" id="ARBA00022553"/>
    </source>
</evidence>
<dbReference type="Proteomes" id="UP000240530">
    <property type="component" value="Unassembled WGS sequence"/>
</dbReference>
<feature type="modified residue" description="4-aspartylphosphate" evidence="3">
    <location>
        <position position="54"/>
    </location>
</feature>
<accession>A0A2T3KQN0</accession>
<sequence length="323" mass="36119">MSKNILICDDSPLVHKSMTRLLNASYDVNLFYAENGNEGLDKIAKNNIDIVFLDLTMPVMDGFEVLKRLPSLGYKPTIVIISADVQKEAARRCLMLGADQFLSKPFDKNKLTQLLLNLNVARIEKSICDTHKGLSVDYIAGFREIANISLGRGAAIISDHLGEFIKMPLPCVSTMGSSDLAMTIADIRSDQQSIAIAQRFVGGGIHGEALVDLRGEDIVEFGEKLGFSQTNDDKNEVVIDIANIMVSSFLVALSEQISIPFSVRQPIILEEYMNWNHKEYQSDDYFTVEYTYQAETLDVECEVLFMMDSQSTKIIHQIMETLN</sequence>
<proteinExistence type="predicted"/>
<dbReference type="CDD" id="cd17593">
    <property type="entry name" value="REC_CheC-like"/>
    <property type="match status" value="1"/>
</dbReference>
<reference evidence="5 6" key="1">
    <citation type="submission" date="2018-03" db="EMBL/GenBank/DDBJ databases">
        <title>Whole genome sequencing of Histamine producing bacteria.</title>
        <authorList>
            <person name="Butler K."/>
        </authorList>
    </citation>
    <scope>NUCLEOTIDE SEQUENCE [LARGE SCALE GENOMIC DNA]</scope>
    <source>
        <strain evidence="5 6">Res.4.1</strain>
    </source>
</reference>
<keyword evidence="2 3" id="KW-0597">Phosphoprotein</keyword>
<evidence type="ECO:0000259" key="4">
    <source>
        <dbReference type="PROSITE" id="PS50110"/>
    </source>
</evidence>
<dbReference type="RefSeq" id="WP_008987141.1">
    <property type="nucleotide sequence ID" value="NZ_CP131575.1"/>
</dbReference>
<evidence type="ECO:0000313" key="5">
    <source>
        <dbReference type="EMBL" id="PSV08504.1"/>
    </source>
</evidence>
<dbReference type="CDD" id="cd17910">
    <property type="entry name" value="CheC_ClassII"/>
    <property type="match status" value="1"/>
</dbReference>
<comment type="caution">
    <text evidence="5">The sequence shown here is derived from an EMBL/GenBank/DDBJ whole genome shotgun (WGS) entry which is preliminary data.</text>
</comment>
<dbReference type="SMART" id="SM00448">
    <property type="entry name" value="REC"/>
    <property type="match status" value="1"/>
</dbReference>
<dbReference type="Gene3D" id="3.40.50.2300">
    <property type="match status" value="1"/>
</dbReference>
<dbReference type="AlphaFoldDB" id="A0A2T3KQN0"/>
<evidence type="ECO:0000313" key="6">
    <source>
        <dbReference type="Proteomes" id="UP000240530"/>
    </source>
</evidence>
<dbReference type="Pfam" id="PF00072">
    <property type="entry name" value="Response_reg"/>
    <property type="match status" value="1"/>
</dbReference>
<dbReference type="PROSITE" id="PS50110">
    <property type="entry name" value="RESPONSE_REGULATORY"/>
    <property type="match status" value="1"/>
</dbReference>
<dbReference type="InterPro" id="IPR050595">
    <property type="entry name" value="Bact_response_regulator"/>
</dbReference>
<dbReference type="EMBL" id="PYNS01000029">
    <property type="protein sequence ID" value="PSV08504.1"/>
    <property type="molecule type" value="Genomic_DNA"/>
</dbReference>
<protein>
    <submittedName>
        <fullName evidence="5">Response regulator</fullName>
    </submittedName>
</protein>
<gene>
    <name evidence="5" type="ORF">C0W93_18600</name>
</gene>
<feature type="domain" description="Response regulatory" evidence="4">
    <location>
        <begin position="4"/>
        <end position="119"/>
    </location>
</feature>
<evidence type="ECO:0000256" key="3">
    <source>
        <dbReference type="PROSITE-ProRule" id="PRU00169"/>
    </source>
</evidence>
<keyword evidence="1" id="KW-0145">Chemotaxis</keyword>
<dbReference type="PANTHER" id="PTHR44591">
    <property type="entry name" value="STRESS RESPONSE REGULATOR PROTEIN 1"/>
    <property type="match status" value="1"/>
</dbReference>
<dbReference type="GO" id="GO:0000160">
    <property type="term" value="P:phosphorelay signal transduction system"/>
    <property type="evidence" value="ECO:0007669"/>
    <property type="project" value="InterPro"/>
</dbReference>
<dbReference type="InterPro" id="IPR011006">
    <property type="entry name" value="CheY-like_superfamily"/>
</dbReference>